<dbReference type="PANTHER" id="PTHR30204">
    <property type="entry name" value="REDOX-CYCLING DRUG-SENSING TRANSCRIPTIONAL ACTIVATOR SOXR"/>
    <property type="match status" value="1"/>
</dbReference>
<evidence type="ECO:0000256" key="2">
    <source>
        <dbReference type="SAM" id="Coils"/>
    </source>
</evidence>
<keyword evidence="2" id="KW-0175">Coiled coil</keyword>
<dbReference type="GO" id="GO:0003700">
    <property type="term" value="F:DNA-binding transcription factor activity"/>
    <property type="evidence" value="ECO:0007669"/>
    <property type="project" value="InterPro"/>
</dbReference>
<dbReference type="GO" id="GO:0003677">
    <property type="term" value="F:DNA binding"/>
    <property type="evidence" value="ECO:0007669"/>
    <property type="project" value="UniProtKB-KW"/>
</dbReference>
<dbReference type="PROSITE" id="PS50937">
    <property type="entry name" value="HTH_MERR_2"/>
    <property type="match status" value="1"/>
</dbReference>
<reference evidence="4 5" key="1">
    <citation type="submission" date="2016-10" db="EMBL/GenBank/DDBJ databases">
        <authorList>
            <person name="de Groot N.N."/>
        </authorList>
    </citation>
    <scope>NUCLEOTIDE SEQUENCE [LARGE SCALE GENOMIC DNA]</scope>
    <source>
        <strain evidence="4 5">CGMCC 4.3143</strain>
    </source>
</reference>
<evidence type="ECO:0000256" key="1">
    <source>
        <dbReference type="ARBA" id="ARBA00023125"/>
    </source>
</evidence>
<organism evidence="4 5">
    <name type="scientific">Pseudonocardia oroxyli</name>
    <dbReference type="NCBI Taxonomy" id="366584"/>
    <lineage>
        <taxon>Bacteria</taxon>
        <taxon>Bacillati</taxon>
        <taxon>Actinomycetota</taxon>
        <taxon>Actinomycetes</taxon>
        <taxon>Pseudonocardiales</taxon>
        <taxon>Pseudonocardiaceae</taxon>
        <taxon>Pseudonocardia</taxon>
    </lineage>
</organism>
<dbReference type="Proteomes" id="UP000198967">
    <property type="component" value="Unassembled WGS sequence"/>
</dbReference>
<dbReference type="Pfam" id="PF13411">
    <property type="entry name" value="MerR_1"/>
    <property type="match status" value="1"/>
</dbReference>
<dbReference type="SMART" id="SM00422">
    <property type="entry name" value="HTH_MERR"/>
    <property type="match status" value="1"/>
</dbReference>
<evidence type="ECO:0000313" key="5">
    <source>
        <dbReference type="Proteomes" id="UP000198967"/>
    </source>
</evidence>
<feature type="domain" description="HTH merR-type" evidence="3">
    <location>
        <begin position="2"/>
        <end position="71"/>
    </location>
</feature>
<dbReference type="CDD" id="cd00592">
    <property type="entry name" value="HTH_MerR-like"/>
    <property type="match status" value="1"/>
</dbReference>
<sequence>MAWSTREIAELTGTTLRAVRHYHDVGLLAEPERRANGYKQYGVAHLVRVLRIKRLTDLGFSLSQIAEMGDADDHPEEALRTLDAELAATIERLQRIRRELAAIMTQPLHTDLPPELASAARADISDADRSFTVVLSRVLGPRGMQAYSELLGSLERTSADAEFDGLPTEADEATREDLARRMAEEVRGMWQRHPDAADLGTDAPGGARFAGETMGKALRDLYNDAQIDVVRRVHALLDEAP</sequence>
<dbReference type="OrthoDB" id="4569196at2"/>
<gene>
    <name evidence="4" type="ORF">SAMN05216377_11733</name>
</gene>
<dbReference type="InterPro" id="IPR047057">
    <property type="entry name" value="MerR_fam"/>
</dbReference>
<name>A0A1G7YEY2_PSEOR</name>
<dbReference type="SUPFAM" id="SSF46955">
    <property type="entry name" value="Putative DNA-binding domain"/>
    <property type="match status" value="1"/>
</dbReference>
<dbReference type="PANTHER" id="PTHR30204:SF93">
    <property type="entry name" value="HTH MERR-TYPE DOMAIN-CONTAINING PROTEIN"/>
    <property type="match status" value="1"/>
</dbReference>
<dbReference type="InterPro" id="IPR000551">
    <property type="entry name" value="MerR-type_HTH_dom"/>
</dbReference>
<accession>A0A1G7YEY2</accession>
<dbReference type="Gene3D" id="1.10.1660.10">
    <property type="match status" value="1"/>
</dbReference>
<evidence type="ECO:0000259" key="3">
    <source>
        <dbReference type="PROSITE" id="PS50937"/>
    </source>
</evidence>
<dbReference type="AlphaFoldDB" id="A0A1G7YEY2"/>
<keyword evidence="5" id="KW-1185">Reference proteome</keyword>
<dbReference type="STRING" id="366584.SAMN05216377_11733"/>
<dbReference type="RefSeq" id="WP_093088719.1">
    <property type="nucleotide sequence ID" value="NZ_FNBE01000017.1"/>
</dbReference>
<evidence type="ECO:0000313" key="4">
    <source>
        <dbReference type="EMBL" id="SDG95112.1"/>
    </source>
</evidence>
<dbReference type="EMBL" id="FNBE01000017">
    <property type="protein sequence ID" value="SDG95112.1"/>
    <property type="molecule type" value="Genomic_DNA"/>
</dbReference>
<feature type="coiled-coil region" evidence="2">
    <location>
        <begin position="79"/>
        <end position="106"/>
    </location>
</feature>
<keyword evidence="1 4" id="KW-0238">DNA-binding</keyword>
<proteinExistence type="predicted"/>
<dbReference type="InterPro" id="IPR009061">
    <property type="entry name" value="DNA-bd_dom_put_sf"/>
</dbReference>
<protein>
    <submittedName>
        <fullName evidence="4">DNA-binding transcriptional regulator, MerR family</fullName>
    </submittedName>
</protein>